<sequence>MSADHWHSVYRARDCGDIHSKLWNCLKKPNQVNELTFIESNLPTLYDYMHDGDDDCGSESFQ</sequence>
<dbReference type="Proteomes" id="UP000011713">
    <property type="component" value="Unassembled WGS sequence"/>
</dbReference>
<name>M4C222_HYAAE</name>
<evidence type="ECO:0000313" key="1">
    <source>
        <dbReference type="EnsemblProtists" id="HpaP813137"/>
    </source>
</evidence>
<dbReference type="AlphaFoldDB" id="M4C222"/>
<proteinExistence type="predicted"/>
<dbReference type="InParanoid" id="M4C222"/>
<dbReference type="EMBL" id="JH598112">
    <property type="status" value="NOT_ANNOTATED_CDS"/>
    <property type="molecule type" value="Genomic_DNA"/>
</dbReference>
<accession>M4C222</accession>
<reference evidence="2" key="1">
    <citation type="journal article" date="2010" name="Science">
        <title>Signatures of adaptation to obligate biotrophy in the Hyaloperonospora arabidopsidis genome.</title>
        <authorList>
            <person name="Baxter L."/>
            <person name="Tripathy S."/>
            <person name="Ishaque N."/>
            <person name="Boot N."/>
            <person name="Cabral A."/>
            <person name="Kemen E."/>
            <person name="Thines M."/>
            <person name="Ah-Fong A."/>
            <person name="Anderson R."/>
            <person name="Badejoko W."/>
            <person name="Bittner-Eddy P."/>
            <person name="Boore J.L."/>
            <person name="Chibucos M.C."/>
            <person name="Coates M."/>
            <person name="Dehal P."/>
            <person name="Delehaunty K."/>
            <person name="Dong S."/>
            <person name="Downton P."/>
            <person name="Dumas B."/>
            <person name="Fabro G."/>
            <person name="Fronick C."/>
            <person name="Fuerstenberg S.I."/>
            <person name="Fulton L."/>
            <person name="Gaulin E."/>
            <person name="Govers F."/>
            <person name="Hughes L."/>
            <person name="Humphray S."/>
            <person name="Jiang R.H."/>
            <person name="Judelson H."/>
            <person name="Kamoun S."/>
            <person name="Kyung K."/>
            <person name="Meijer H."/>
            <person name="Minx P."/>
            <person name="Morris P."/>
            <person name="Nelson J."/>
            <person name="Phuntumart V."/>
            <person name="Qutob D."/>
            <person name="Rehmany A."/>
            <person name="Rougon-Cardoso A."/>
            <person name="Ryden P."/>
            <person name="Torto-Alalibo T."/>
            <person name="Studholme D."/>
            <person name="Wang Y."/>
            <person name="Win J."/>
            <person name="Wood J."/>
            <person name="Clifton S.W."/>
            <person name="Rogers J."/>
            <person name="Van den Ackerveken G."/>
            <person name="Jones J.D."/>
            <person name="McDowell J.M."/>
            <person name="Beynon J."/>
            <person name="Tyler B.M."/>
        </authorList>
    </citation>
    <scope>NUCLEOTIDE SEQUENCE [LARGE SCALE GENOMIC DNA]</scope>
    <source>
        <strain evidence="2">Emoy2</strain>
    </source>
</reference>
<dbReference type="EnsemblProtists" id="HpaT813137">
    <property type="protein sequence ID" value="HpaP813137"/>
    <property type="gene ID" value="HpaG813137"/>
</dbReference>
<reference evidence="1" key="2">
    <citation type="submission" date="2015-06" db="UniProtKB">
        <authorList>
            <consortium name="EnsemblProtists"/>
        </authorList>
    </citation>
    <scope>IDENTIFICATION</scope>
    <source>
        <strain evidence="1">Emoy2</strain>
    </source>
</reference>
<keyword evidence="2" id="KW-1185">Reference proteome</keyword>
<protein>
    <submittedName>
        <fullName evidence="1">Uncharacterized protein</fullName>
    </submittedName>
</protein>
<organism evidence="1 2">
    <name type="scientific">Hyaloperonospora arabidopsidis (strain Emoy2)</name>
    <name type="common">Downy mildew agent</name>
    <name type="synonym">Peronospora arabidopsidis</name>
    <dbReference type="NCBI Taxonomy" id="559515"/>
    <lineage>
        <taxon>Eukaryota</taxon>
        <taxon>Sar</taxon>
        <taxon>Stramenopiles</taxon>
        <taxon>Oomycota</taxon>
        <taxon>Peronosporomycetes</taxon>
        <taxon>Peronosporales</taxon>
        <taxon>Peronosporaceae</taxon>
        <taxon>Hyaloperonospora</taxon>
    </lineage>
</organism>
<evidence type="ECO:0000313" key="2">
    <source>
        <dbReference type="Proteomes" id="UP000011713"/>
    </source>
</evidence>
<dbReference type="VEuPathDB" id="FungiDB:HpaG813137"/>
<dbReference type="HOGENOM" id="CLU_2908850_0_0_1"/>